<dbReference type="AlphaFoldDB" id="D5A9Y0"/>
<protein>
    <submittedName>
        <fullName evidence="1">Uncharacterized protein</fullName>
    </submittedName>
</protein>
<proteinExistence type="evidence at transcript level"/>
<accession>D5A9Y0</accession>
<evidence type="ECO:0000313" key="1">
    <source>
        <dbReference type="EMBL" id="ADE76349.1"/>
    </source>
</evidence>
<reference evidence="1" key="1">
    <citation type="submission" date="2010-04" db="EMBL/GenBank/DDBJ databases">
        <authorList>
            <person name="Reid K.E."/>
            <person name="Liao N."/>
            <person name="Chan S."/>
            <person name="Docking R."/>
            <person name="Taylor G."/>
            <person name="Moore R."/>
            <person name="Mayo M."/>
            <person name="Munro S."/>
            <person name="King J."/>
            <person name="Yanchuk A."/>
            <person name="Holt R."/>
            <person name="Jones S."/>
            <person name="Marra M."/>
            <person name="Ritland C.E."/>
            <person name="Ritland K."/>
            <person name="Bohlmann J."/>
        </authorList>
    </citation>
    <scope>NUCLEOTIDE SEQUENCE</scope>
    <source>
        <tissue evidence="1">Bud</tissue>
    </source>
</reference>
<organism evidence="1">
    <name type="scientific">Picea sitchensis</name>
    <name type="common">Sitka spruce</name>
    <name type="synonym">Pinus sitchensis</name>
    <dbReference type="NCBI Taxonomy" id="3332"/>
    <lineage>
        <taxon>Eukaryota</taxon>
        <taxon>Viridiplantae</taxon>
        <taxon>Streptophyta</taxon>
        <taxon>Embryophyta</taxon>
        <taxon>Tracheophyta</taxon>
        <taxon>Spermatophyta</taxon>
        <taxon>Pinopsida</taxon>
        <taxon>Pinidae</taxon>
        <taxon>Conifers I</taxon>
        <taxon>Pinales</taxon>
        <taxon>Pinaceae</taxon>
        <taxon>Picea</taxon>
    </lineage>
</organism>
<dbReference type="EMBL" id="BT123003">
    <property type="protein sequence ID" value="ADE76349.1"/>
    <property type="molecule type" value="mRNA"/>
</dbReference>
<sequence>MVYSQMLVIGLYVSGRIHSHDGGLRNNGRARSDLM</sequence>
<name>D5A9Y0_PICSI</name>